<name>A0A0L7KXK7_OPEBR</name>
<dbReference type="InterPro" id="IPR043504">
    <property type="entry name" value="Peptidase_S1_PA_chymotrypsin"/>
</dbReference>
<dbReference type="AlphaFoldDB" id="A0A0L7KXK7"/>
<sequence length="193" mass="21192">PPMTYNDITLFELATDVAFSAGVRPACLWTRGDFGSHDKAVATGWGVTESDSKQACLWTRGDFGSHDKAVATGWGITESDSTQACLWTREDFGSHDKAVATGSKKTSKELQKVSLSLLDNEYCDGLLVSIRNRNWQGFVPSQMCAGELHNQCIFHVVGVTSFGRRCAESGQPAVYTRVSSYLDWIELTVWPGE</sequence>
<dbReference type="SUPFAM" id="SSF50494">
    <property type="entry name" value="Trypsin-like serine proteases"/>
    <property type="match status" value="1"/>
</dbReference>
<dbReference type="GO" id="GO:0004252">
    <property type="term" value="F:serine-type endopeptidase activity"/>
    <property type="evidence" value="ECO:0007669"/>
    <property type="project" value="InterPro"/>
</dbReference>
<keyword evidence="3" id="KW-1185">Reference proteome</keyword>
<dbReference type="InterPro" id="IPR009003">
    <property type="entry name" value="Peptidase_S1_PA"/>
</dbReference>
<comment type="caution">
    <text evidence="2">The sequence shown here is derived from an EMBL/GenBank/DDBJ whole genome shotgun (WGS) entry which is preliminary data.</text>
</comment>
<accession>A0A0L7KXK7</accession>
<reference evidence="2 3" key="1">
    <citation type="journal article" date="2015" name="Genome Biol. Evol.">
        <title>The genome of winter moth (Operophtera brumata) provides a genomic perspective on sexual dimorphism and phenology.</title>
        <authorList>
            <person name="Derks M.F."/>
            <person name="Smit S."/>
            <person name="Salis L."/>
            <person name="Schijlen E."/>
            <person name="Bossers A."/>
            <person name="Mateman C."/>
            <person name="Pijl A.S."/>
            <person name="de Ridder D."/>
            <person name="Groenen M.A."/>
            <person name="Visser M.E."/>
            <person name="Megens H.J."/>
        </authorList>
    </citation>
    <scope>NUCLEOTIDE SEQUENCE [LARGE SCALE GENOMIC DNA]</scope>
    <source>
        <strain evidence="2">WM2013NL</strain>
        <tissue evidence="2">Head and thorax</tissue>
    </source>
</reference>
<dbReference type="STRING" id="104452.A0A0L7KXK7"/>
<dbReference type="Pfam" id="PF00089">
    <property type="entry name" value="Trypsin"/>
    <property type="match status" value="2"/>
</dbReference>
<protein>
    <recommendedName>
        <fullName evidence="1">Peptidase S1 domain-containing protein</fullName>
    </recommendedName>
</protein>
<dbReference type="EMBL" id="JTDY01004689">
    <property type="protein sequence ID" value="KOB67870.1"/>
    <property type="molecule type" value="Genomic_DNA"/>
</dbReference>
<gene>
    <name evidence="2" type="ORF">OBRU01_19256</name>
</gene>
<dbReference type="PANTHER" id="PTHR24258:SF136">
    <property type="entry name" value="GH06673P-RELATED"/>
    <property type="match status" value="1"/>
</dbReference>
<dbReference type="Gene3D" id="2.40.10.10">
    <property type="entry name" value="Trypsin-like serine proteases"/>
    <property type="match status" value="3"/>
</dbReference>
<organism evidence="2 3">
    <name type="scientific">Operophtera brumata</name>
    <name type="common">Winter moth</name>
    <name type="synonym">Phalaena brumata</name>
    <dbReference type="NCBI Taxonomy" id="104452"/>
    <lineage>
        <taxon>Eukaryota</taxon>
        <taxon>Metazoa</taxon>
        <taxon>Ecdysozoa</taxon>
        <taxon>Arthropoda</taxon>
        <taxon>Hexapoda</taxon>
        <taxon>Insecta</taxon>
        <taxon>Pterygota</taxon>
        <taxon>Neoptera</taxon>
        <taxon>Endopterygota</taxon>
        <taxon>Lepidoptera</taxon>
        <taxon>Glossata</taxon>
        <taxon>Ditrysia</taxon>
        <taxon>Geometroidea</taxon>
        <taxon>Geometridae</taxon>
        <taxon>Larentiinae</taxon>
        <taxon>Operophtera</taxon>
    </lineage>
</organism>
<dbReference type="SMART" id="SM00020">
    <property type="entry name" value="Tryp_SPc"/>
    <property type="match status" value="1"/>
</dbReference>
<dbReference type="Proteomes" id="UP000037510">
    <property type="component" value="Unassembled WGS sequence"/>
</dbReference>
<evidence type="ECO:0000313" key="2">
    <source>
        <dbReference type="EMBL" id="KOB67870.1"/>
    </source>
</evidence>
<proteinExistence type="predicted"/>
<dbReference type="PROSITE" id="PS50240">
    <property type="entry name" value="TRYPSIN_DOM"/>
    <property type="match status" value="1"/>
</dbReference>
<feature type="domain" description="Peptidase S1" evidence="1">
    <location>
        <begin position="1"/>
        <end position="190"/>
    </location>
</feature>
<evidence type="ECO:0000259" key="1">
    <source>
        <dbReference type="PROSITE" id="PS50240"/>
    </source>
</evidence>
<dbReference type="InterPro" id="IPR001254">
    <property type="entry name" value="Trypsin_dom"/>
</dbReference>
<dbReference type="PANTHER" id="PTHR24258">
    <property type="entry name" value="SERINE PROTEASE-RELATED"/>
    <property type="match status" value="1"/>
</dbReference>
<dbReference type="GO" id="GO:0006508">
    <property type="term" value="P:proteolysis"/>
    <property type="evidence" value="ECO:0007669"/>
    <property type="project" value="InterPro"/>
</dbReference>
<evidence type="ECO:0000313" key="3">
    <source>
        <dbReference type="Proteomes" id="UP000037510"/>
    </source>
</evidence>
<feature type="non-terminal residue" evidence="2">
    <location>
        <position position="1"/>
    </location>
</feature>